<evidence type="ECO:0000256" key="1">
    <source>
        <dbReference type="ARBA" id="ARBA00004930"/>
    </source>
</evidence>
<dbReference type="PANTHER" id="PTHR24096:SF389">
    <property type="entry name" value="4-COUMARATE--COA LIGASE-LIKE 1"/>
    <property type="match status" value="1"/>
</dbReference>
<feature type="domain" description="AMP-dependent synthetase/ligase" evidence="8">
    <location>
        <begin position="21"/>
        <end position="341"/>
    </location>
</feature>
<evidence type="ECO:0000256" key="4">
    <source>
        <dbReference type="ARBA" id="ARBA00022741"/>
    </source>
</evidence>
<dbReference type="SUPFAM" id="SSF56801">
    <property type="entry name" value="Acetyl-CoA synthetase-like"/>
    <property type="match status" value="1"/>
</dbReference>
<comment type="similarity">
    <text evidence="2">Belongs to the ATP-dependent AMP-binding enzyme family.</text>
</comment>
<dbReference type="OrthoDB" id="10253869at2759"/>
<comment type="caution">
    <text evidence="10">The sequence shown here is derived from an EMBL/GenBank/DDBJ whole genome shotgun (WGS) entry which is preliminary data.</text>
</comment>
<comment type="pathway">
    <text evidence="1">Phytoalexin biosynthesis; 3,4',5-trihydroxystilbene biosynthesis; 3,4',5-trihydroxystilbene from trans-4-coumarate: step 1/2.</text>
</comment>
<keyword evidence="5" id="KW-0067">ATP-binding</keyword>
<evidence type="ECO:0000256" key="7">
    <source>
        <dbReference type="SAM" id="MobiDB-lite"/>
    </source>
</evidence>
<keyword evidence="4" id="KW-0547">Nucleotide-binding</keyword>
<evidence type="ECO:0000256" key="3">
    <source>
        <dbReference type="ARBA" id="ARBA00022598"/>
    </source>
</evidence>
<dbReference type="FunFam" id="3.30.300.30:FF:000007">
    <property type="entry name" value="4-coumarate--CoA ligase 2"/>
    <property type="match status" value="1"/>
</dbReference>
<dbReference type="InterPro" id="IPR025110">
    <property type="entry name" value="AMP-bd_C"/>
</dbReference>
<evidence type="ECO:0000313" key="10">
    <source>
        <dbReference type="EMBL" id="KAD2393709.1"/>
    </source>
</evidence>
<dbReference type="InterPro" id="IPR000873">
    <property type="entry name" value="AMP-dep_synth/lig_dom"/>
</dbReference>
<proteinExistence type="inferred from homology"/>
<dbReference type="Proteomes" id="UP000326396">
    <property type="component" value="Linkage Group LG9"/>
</dbReference>
<feature type="region of interest" description="Disordered" evidence="7">
    <location>
        <begin position="478"/>
        <end position="500"/>
    </location>
</feature>
<name>A0A5N6LNE8_9ASTR</name>
<accession>A0A5N6LNE8</accession>
<dbReference type="PANTHER" id="PTHR24096">
    <property type="entry name" value="LONG-CHAIN-FATTY-ACID--COA LIGASE"/>
    <property type="match status" value="1"/>
</dbReference>
<evidence type="ECO:0000259" key="8">
    <source>
        <dbReference type="Pfam" id="PF00501"/>
    </source>
</evidence>
<dbReference type="InterPro" id="IPR042099">
    <property type="entry name" value="ANL_N_sf"/>
</dbReference>
<dbReference type="Gene3D" id="3.30.300.30">
    <property type="match status" value="1"/>
</dbReference>
<dbReference type="AlphaFoldDB" id="A0A5N6LNE8"/>
<dbReference type="PROSITE" id="PS00455">
    <property type="entry name" value="AMP_BINDING"/>
    <property type="match status" value="1"/>
</dbReference>
<dbReference type="Pfam" id="PF00501">
    <property type="entry name" value="AMP-binding"/>
    <property type="match status" value="1"/>
</dbReference>
<dbReference type="GO" id="GO:0009698">
    <property type="term" value="P:phenylpropanoid metabolic process"/>
    <property type="evidence" value="ECO:0007669"/>
    <property type="project" value="UniProtKB-KW"/>
</dbReference>
<keyword evidence="11" id="KW-1185">Reference proteome</keyword>
<evidence type="ECO:0000259" key="9">
    <source>
        <dbReference type="Pfam" id="PF13193"/>
    </source>
</evidence>
<dbReference type="FunFam" id="3.40.50.12780:FF:000003">
    <property type="entry name" value="Long-chain-fatty-acid--CoA ligase FadD"/>
    <property type="match status" value="1"/>
</dbReference>
<organism evidence="10 11">
    <name type="scientific">Mikania micrantha</name>
    <name type="common">bitter vine</name>
    <dbReference type="NCBI Taxonomy" id="192012"/>
    <lineage>
        <taxon>Eukaryota</taxon>
        <taxon>Viridiplantae</taxon>
        <taxon>Streptophyta</taxon>
        <taxon>Embryophyta</taxon>
        <taxon>Tracheophyta</taxon>
        <taxon>Spermatophyta</taxon>
        <taxon>Magnoliopsida</taxon>
        <taxon>eudicotyledons</taxon>
        <taxon>Gunneridae</taxon>
        <taxon>Pentapetalae</taxon>
        <taxon>asterids</taxon>
        <taxon>campanulids</taxon>
        <taxon>Asterales</taxon>
        <taxon>Asteraceae</taxon>
        <taxon>Asteroideae</taxon>
        <taxon>Heliantheae alliance</taxon>
        <taxon>Eupatorieae</taxon>
        <taxon>Mikania</taxon>
    </lineage>
</organism>
<dbReference type="UniPathway" id="UPA00372">
    <property type="reaction ID" value="UER00547"/>
</dbReference>
<keyword evidence="6" id="KW-0587">Phenylpropanoid metabolism</keyword>
<evidence type="ECO:0000256" key="2">
    <source>
        <dbReference type="ARBA" id="ARBA00006432"/>
    </source>
</evidence>
<keyword evidence="3" id="KW-0436">Ligase</keyword>
<dbReference type="GO" id="GO:0005524">
    <property type="term" value="F:ATP binding"/>
    <property type="evidence" value="ECO:0007669"/>
    <property type="project" value="UniProtKB-KW"/>
</dbReference>
<protein>
    <submittedName>
        <fullName evidence="10">Uncharacterized protein</fullName>
    </submittedName>
</protein>
<evidence type="ECO:0000313" key="11">
    <source>
        <dbReference type="Proteomes" id="UP000326396"/>
    </source>
</evidence>
<gene>
    <name evidence="10" type="ORF">E3N88_40686</name>
</gene>
<dbReference type="Gene3D" id="3.40.50.12780">
    <property type="entry name" value="N-terminal domain of ligase-like"/>
    <property type="match status" value="1"/>
</dbReference>
<dbReference type="EMBL" id="SZYD01000019">
    <property type="protein sequence ID" value="KAD2393709.1"/>
    <property type="molecule type" value="Genomic_DNA"/>
</dbReference>
<evidence type="ECO:0000256" key="6">
    <source>
        <dbReference type="ARBA" id="ARBA00023051"/>
    </source>
</evidence>
<dbReference type="InterPro" id="IPR045851">
    <property type="entry name" value="AMP-bd_C_sf"/>
</dbReference>
<feature type="region of interest" description="Disordered" evidence="7">
    <location>
        <begin position="521"/>
        <end position="540"/>
    </location>
</feature>
<dbReference type="InterPro" id="IPR020845">
    <property type="entry name" value="AMP-binding_CS"/>
</dbReference>
<dbReference type="GO" id="GO:0050563">
    <property type="term" value="F:trans-feruloyl-CoA synthase activity"/>
    <property type="evidence" value="ECO:0007669"/>
    <property type="project" value="UniProtKB-ARBA"/>
</dbReference>
<dbReference type="GO" id="GO:0046949">
    <property type="term" value="P:fatty-acyl-CoA biosynthetic process"/>
    <property type="evidence" value="ECO:0007669"/>
    <property type="project" value="TreeGrafter"/>
</dbReference>
<dbReference type="GO" id="GO:0004467">
    <property type="term" value="F:long-chain fatty acid-CoA ligase activity"/>
    <property type="evidence" value="ECO:0007669"/>
    <property type="project" value="TreeGrafter"/>
</dbReference>
<dbReference type="GO" id="GO:0106286">
    <property type="term" value="F:(E)-caffeate-CoA ligase activity"/>
    <property type="evidence" value="ECO:0007669"/>
    <property type="project" value="UniProtKB-ARBA"/>
</dbReference>
<dbReference type="Pfam" id="PF13193">
    <property type="entry name" value="AMP-binding_C"/>
    <property type="match status" value="1"/>
</dbReference>
<sequence>MKRSFSEADTHVFPFPTTSRHVVVVVLPNVVEYAIVALGIMEAGGVFSGANPSSHSSEIKKQVDLAEAKLIVTNDHTYEKVKELGLPVIIVGEERAQGTIFYEELLEASDRAGNNGIESTVNQNDLCALPFSSGTTGLSKGVMLTHRNIVANLCSTLFSVGPDLIGKVTILGLIPYFHIYGLTGILCSTLRNKGKVVVMGRYDLPAVLKALIDHEVTFAPIVPPIVLGLVKHPIDEDLAKLKLRSVMTAAAPLAPEIYEEFHRKFPQIEVQEAYGMTEHSCITLTHGDPRKGHHTAKKRSVGYILPNLEVKFIDPDTGRSLPANTHGEICVRSQCVMKGYYKNEAETAQTIDEQGWLHTGDVGYIDDEGDVFIVDRMKELIKYKGFQVAPAELEGILLGHPSVEDAAVVGLPDKEAGEIPGAHVVISKDSKESEEDLMKYVANNVAHYKKVRVLHFVDKIPKSPSGKIMRRLIKENSVDTHPAPVSTTAAQPPAPHGAYTTHRDLQVQPWQLKRYYSTPVVTTRDEGSPDGLGRRRHQNNHPTSSVTCWWFGVSINSAKVVTTGLRPTTMVASNDDHVVQVVHPSRSANKNILRRLAEQWKEVSVKQSSLDILSETLEE</sequence>
<evidence type="ECO:0000256" key="5">
    <source>
        <dbReference type="ARBA" id="ARBA00022840"/>
    </source>
</evidence>
<reference evidence="10 11" key="1">
    <citation type="submission" date="2019-05" db="EMBL/GenBank/DDBJ databases">
        <title>Mikania micrantha, genome provides insights into the molecular mechanism of rapid growth.</title>
        <authorList>
            <person name="Liu B."/>
        </authorList>
    </citation>
    <scope>NUCLEOTIDE SEQUENCE [LARGE SCALE GENOMIC DNA]</scope>
    <source>
        <strain evidence="10">NLD-2019</strain>
        <tissue evidence="10">Leaf</tissue>
    </source>
</reference>
<feature type="domain" description="AMP-binding enzyme C-terminal" evidence="9">
    <location>
        <begin position="392"/>
        <end position="467"/>
    </location>
</feature>